<dbReference type="OrthoDB" id="9970095at2759"/>
<dbReference type="AlphaFoldDB" id="A0A9W9HRD6"/>
<reference evidence="2" key="1">
    <citation type="submission" date="2022-11" db="EMBL/GenBank/DDBJ databases">
        <authorList>
            <person name="Petersen C."/>
        </authorList>
    </citation>
    <scope>NUCLEOTIDE SEQUENCE</scope>
    <source>
        <strain evidence="2">IBT 26290</strain>
    </source>
</reference>
<dbReference type="PANTHER" id="PTHR36423:SF2">
    <property type="entry name" value="AFR070WP"/>
    <property type="match status" value="1"/>
</dbReference>
<keyword evidence="3" id="KW-1185">Reference proteome</keyword>
<evidence type="ECO:0008006" key="4">
    <source>
        <dbReference type="Google" id="ProtNLM"/>
    </source>
</evidence>
<reference evidence="2" key="2">
    <citation type="journal article" date="2023" name="IMA Fungus">
        <title>Comparative genomic study of the Penicillium genus elucidates a diverse pangenome and 15 lateral gene transfer events.</title>
        <authorList>
            <person name="Petersen C."/>
            <person name="Sorensen T."/>
            <person name="Nielsen M.R."/>
            <person name="Sondergaard T.E."/>
            <person name="Sorensen J.L."/>
            <person name="Fitzpatrick D.A."/>
            <person name="Frisvad J.C."/>
            <person name="Nielsen K.L."/>
        </authorList>
    </citation>
    <scope>NUCLEOTIDE SEQUENCE</scope>
    <source>
        <strain evidence="2">IBT 26290</strain>
    </source>
</reference>
<feature type="region of interest" description="Disordered" evidence="1">
    <location>
        <begin position="1"/>
        <end position="38"/>
    </location>
</feature>
<sequence length="238" mass="27322">MTDQFAFSHPSPLEGYENLEPLSEERNDDGKSFKNPQHGILSKAYEEFPAPLQKGPRGGFDIHIYHFQVSQDTLSESPDPTNTQQNNPDQVAYAKALWERIRRECTHAPLPNPTFISHSCPHPVPHDANPCLPPVPELRIYTFFDRPIGPHPVAMFEVNLFTPAQFGAFIPWLVINRGPLSALVHPNTDDDEEEERNHTQRAMWLGERIPLDLRIFKLMKEKQKREEEAAEKAKRETL</sequence>
<gene>
    <name evidence="2" type="ORF">N7482_009713</name>
</gene>
<organism evidence="2 3">
    <name type="scientific">Penicillium canariense</name>
    <dbReference type="NCBI Taxonomy" id="189055"/>
    <lineage>
        <taxon>Eukaryota</taxon>
        <taxon>Fungi</taxon>
        <taxon>Dikarya</taxon>
        <taxon>Ascomycota</taxon>
        <taxon>Pezizomycotina</taxon>
        <taxon>Eurotiomycetes</taxon>
        <taxon>Eurotiomycetidae</taxon>
        <taxon>Eurotiales</taxon>
        <taxon>Aspergillaceae</taxon>
        <taxon>Penicillium</taxon>
    </lineage>
</organism>
<dbReference type="GeneID" id="81431013"/>
<dbReference type="PANTHER" id="PTHR36423">
    <property type="entry name" value="AFR070WP"/>
    <property type="match status" value="1"/>
</dbReference>
<dbReference type="RefSeq" id="XP_056539543.1">
    <property type="nucleotide sequence ID" value="XM_056691837.1"/>
</dbReference>
<dbReference type="Proteomes" id="UP001149163">
    <property type="component" value="Unassembled WGS sequence"/>
</dbReference>
<dbReference type="Gene3D" id="3.30.70.1240">
    <property type="entry name" value="DOPA-like domains"/>
    <property type="match status" value="1"/>
</dbReference>
<accession>A0A9W9HRD6</accession>
<dbReference type="Pfam" id="PF08883">
    <property type="entry name" value="DOPA_dioxygen"/>
    <property type="match status" value="1"/>
</dbReference>
<proteinExistence type="predicted"/>
<comment type="caution">
    <text evidence="2">The sequence shown here is derived from an EMBL/GenBank/DDBJ whole genome shotgun (WGS) entry which is preliminary data.</text>
</comment>
<feature type="compositionally biased region" description="Basic and acidic residues" evidence="1">
    <location>
        <begin position="23"/>
        <end position="32"/>
    </location>
</feature>
<evidence type="ECO:0000256" key="1">
    <source>
        <dbReference type="SAM" id="MobiDB-lite"/>
    </source>
</evidence>
<dbReference type="InterPro" id="IPR014980">
    <property type="entry name" value="DOPA_dioxygen"/>
</dbReference>
<dbReference type="SUPFAM" id="SSF143410">
    <property type="entry name" value="DOPA-like"/>
    <property type="match status" value="1"/>
</dbReference>
<protein>
    <recommendedName>
        <fullName evidence="4">DOPA-like domain-containing protein</fullName>
    </recommendedName>
</protein>
<dbReference type="EMBL" id="JAPQKN010000007">
    <property type="protein sequence ID" value="KAJ5153235.1"/>
    <property type="molecule type" value="Genomic_DNA"/>
</dbReference>
<evidence type="ECO:0000313" key="2">
    <source>
        <dbReference type="EMBL" id="KAJ5153235.1"/>
    </source>
</evidence>
<name>A0A9W9HRD6_9EURO</name>
<dbReference type="InterPro" id="IPR023389">
    <property type="entry name" value="DOPA-like_sf"/>
</dbReference>
<evidence type="ECO:0000313" key="3">
    <source>
        <dbReference type="Proteomes" id="UP001149163"/>
    </source>
</evidence>